<dbReference type="Proteomes" id="UP000790787">
    <property type="component" value="Chromosome 14"/>
</dbReference>
<evidence type="ECO:0000313" key="1">
    <source>
        <dbReference type="Proteomes" id="UP000790787"/>
    </source>
</evidence>
<name>A0AC58SMV6_TOBAC</name>
<protein>
    <submittedName>
        <fullName evidence="2">Uncharacterized protein LOC142169021</fullName>
    </submittedName>
</protein>
<sequence length="162" mass="18846">MDPLKYIFQKPMPIGRLTKWQILLTEFDIVYITRIIMKAHALADHLAENLVDDDYEPLSTYFPNEEVNSIKEVVLDDNHVWKMYFDRAINIKGLGIGAFLIPPIEQHYAATTRLRFYFTNNMAEYEACIMGLEMALDLDVHELFVMGDSNLLIQQAQGEWQT</sequence>
<organism evidence="1 2">
    <name type="scientific">Nicotiana tabacum</name>
    <name type="common">Common tobacco</name>
    <dbReference type="NCBI Taxonomy" id="4097"/>
    <lineage>
        <taxon>Eukaryota</taxon>
        <taxon>Viridiplantae</taxon>
        <taxon>Streptophyta</taxon>
        <taxon>Embryophyta</taxon>
        <taxon>Tracheophyta</taxon>
        <taxon>Spermatophyta</taxon>
        <taxon>Magnoliopsida</taxon>
        <taxon>eudicotyledons</taxon>
        <taxon>Gunneridae</taxon>
        <taxon>Pentapetalae</taxon>
        <taxon>asterids</taxon>
        <taxon>lamiids</taxon>
        <taxon>Solanales</taxon>
        <taxon>Solanaceae</taxon>
        <taxon>Nicotianoideae</taxon>
        <taxon>Nicotianeae</taxon>
        <taxon>Nicotiana</taxon>
    </lineage>
</organism>
<accession>A0AC58SMV6</accession>
<reference evidence="1" key="1">
    <citation type="journal article" date="2014" name="Nat. Commun.">
        <title>The tobacco genome sequence and its comparison with those of tomato and potato.</title>
        <authorList>
            <person name="Sierro N."/>
            <person name="Battey J.N."/>
            <person name="Ouadi S."/>
            <person name="Bakaher N."/>
            <person name="Bovet L."/>
            <person name="Willig A."/>
            <person name="Goepfert S."/>
            <person name="Peitsch M.C."/>
            <person name="Ivanov N.V."/>
        </authorList>
    </citation>
    <scope>NUCLEOTIDE SEQUENCE [LARGE SCALE GENOMIC DNA]</scope>
</reference>
<gene>
    <name evidence="2" type="primary">LOC142169021</name>
</gene>
<proteinExistence type="predicted"/>
<keyword evidence="1" id="KW-1185">Reference proteome</keyword>
<reference evidence="2" key="2">
    <citation type="submission" date="2025-08" db="UniProtKB">
        <authorList>
            <consortium name="RefSeq"/>
        </authorList>
    </citation>
    <scope>IDENTIFICATION</scope>
    <source>
        <tissue evidence="2">Leaf</tissue>
    </source>
</reference>
<evidence type="ECO:0000313" key="2">
    <source>
        <dbReference type="RefSeq" id="XP_075086310.1"/>
    </source>
</evidence>
<dbReference type="RefSeq" id="XP_075086310.1">
    <property type="nucleotide sequence ID" value="XM_075230209.1"/>
</dbReference>